<keyword evidence="3" id="KW-1185">Reference proteome</keyword>
<evidence type="ECO:0000256" key="1">
    <source>
        <dbReference type="SAM" id="MobiDB-lite"/>
    </source>
</evidence>
<feature type="compositionally biased region" description="Polar residues" evidence="1">
    <location>
        <begin position="51"/>
        <end position="71"/>
    </location>
</feature>
<gene>
    <name evidence="2" type="ORF">MRATA1EN1_LOCUS5564</name>
</gene>
<feature type="region of interest" description="Disordered" evidence="1">
    <location>
        <begin position="164"/>
        <end position="195"/>
    </location>
</feature>
<sequence>MSCLERALPTGLTTNVLTEAGVWTSHSQEKAREEMTGLWPPRAQGRGLGQNLPSRPSEKTNLLTPPSQTRGPQARERLHCCCRSRLVCGILTQRPQQVHPPGYGQAPSCARESPAAIQTWLGKVYLSRDVGSKIRADPGQREEGQVTFTELRAVGRVLASARGAEQAVEHLAEEQGRETRAEEGEACRPGFWTET</sequence>
<feature type="region of interest" description="Disordered" evidence="1">
    <location>
        <begin position="25"/>
        <end position="73"/>
    </location>
</feature>
<proteinExistence type="predicted"/>
<dbReference type="EMBL" id="OX459950">
    <property type="protein sequence ID" value="CAI9156602.1"/>
    <property type="molecule type" value="Genomic_DNA"/>
</dbReference>
<accession>A0ABN8Y4T7</accession>
<evidence type="ECO:0000313" key="2">
    <source>
        <dbReference type="EMBL" id="CAI9156602.1"/>
    </source>
</evidence>
<feature type="compositionally biased region" description="Basic and acidic residues" evidence="1">
    <location>
        <begin position="167"/>
        <end position="186"/>
    </location>
</feature>
<name>A0ABN8Y4T7_RANTA</name>
<evidence type="ECO:0000313" key="3">
    <source>
        <dbReference type="Proteomes" id="UP001176941"/>
    </source>
</evidence>
<dbReference type="Proteomes" id="UP001176941">
    <property type="component" value="Chromosome 14"/>
</dbReference>
<protein>
    <submittedName>
        <fullName evidence="2">Uncharacterized protein</fullName>
    </submittedName>
</protein>
<organism evidence="2 3">
    <name type="scientific">Rangifer tarandus platyrhynchus</name>
    <name type="common">Svalbard reindeer</name>
    <dbReference type="NCBI Taxonomy" id="3082113"/>
    <lineage>
        <taxon>Eukaryota</taxon>
        <taxon>Metazoa</taxon>
        <taxon>Chordata</taxon>
        <taxon>Craniata</taxon>
        <taxon>Vertebrata</taxon>
        <taxon>Euteleostomi</taxon>
        <taxon>Mammalia</taxon>
        <taxon>Eutheria</taxon>
        <taxon>Laurasiatheria</taxon>
        <taxon>Artiodactyla</taxon>
        <taxon>Ruminantia</taxon>
        <taxon>Pecora</taxon>
        <taxon>Cervidae</taxon>
        <taxon>Odocoileinae</taxon>
        <taxon>Rangifer</taxon>
    </lineage>
</organism>
<reference evidence="2" key="1">
    <citation type="submission" date="2023-04" db="EMBL/GenBank/DDBJ databases">
        <authorList>
            <consortium name="ELIXIR-Norway"/>
        </authorList>
    </citation>
    <scope>NUCLEOTIDE SEQUENCE [LARGE SCALE GENOMIC DNA]</scope>
</reference>